<keyword evidence="1" id="KW-1188">Viral release from host cell</keyword>
<sequence>MAFGNGAFGNGFFGLFGRGGKVEAPIDTDKMVTNQEEKLLSKATVVALDDSQDGSIILQGGANTFNFVGVENELLNVKQLVEEYQSMAQQPEIRKAVDIIVNDIVTCEEEETPVTINLEKVDGITDEVKEKITDAFKEIMHLLDFDNTAYQKIRKWYIEGRQAFHVVVDPKNKKAGIAKLIMMDSRCIRPVYIVQKAMRDGIEVINDVKLQYYYNPNYNRNQFTGQSGTSQNFQPSQQELVFDDESIVYLDSGEEPLANGVVPSLLNPAIRPLNNLVTTEDATVIYAITRAPEKRAFYLDVGTLGKKSAEEYMQAMMGKFKNRLAYDRTTGKVAGNTHLMGIAEDYWLPRREGQNATEISNVGGGDQLGQMDHVVYFREKLYEALMIPKSRLQEEGSINIGGSNLAEITQEELRFNKFCASLRRRYSSGIFLELLRRHLILKGITDQADWNEKIKPFVKFEFTSDSFIREQQENEILSQRMAALGQIEPYIGTLFSIDFAQRNLLRMSDEDIKDQQEKIAKEKKEGKYPEVQADESGGFGSGEVSPLKFRPNVIPATNPPGGEE</sequence>
<evidence type="ECO:0000256" key="1">
    <source>
        <dbReference type="HAMAP-Rule" id="MF_04114"/>
    </source>
</evidence>
<reference evidence="3" key="1">
    <citation type="submission" date="2023-11" db="EMBL/GenBank/DDBJ databases">
        <authorList>
            <person name="Tan Y."/>
        </authorList>
    </citation>
    <scope>NUCLEOTIDE SEQUENCE</scope>
</reference>
<dbReference type="Pfam" id="PF07230">
    <property type="entry name" value="Portal_T4"/>
    <property type="match status" value="1"/>
</dbReference>
<proteinExistence type="inferred from homology"/>
<keyword evidence="1" id="KW-0231">Viral genome packaging</keyword>
<keyword evidence="1" id="KW-0118">Viral capsid assembly</keyword>
<organism evidence="3 4">
    <name type="scientific">Escherichia phage YX22</name>
    <dbReference type="NCBI Taxonomy" id="3093951"/>
    <lineage>
        <taxon>Viruses</taxon>
        <taxon>Duplodnaviria</taxon>
        <taxon>Heunggongvirae</taxon>
        <taxon>Uroviricota</taxon>
        <taxon>Caudoviricetes</taxon>
        <taxon>Pantevenvirales</taxon>
        <taxon>Ackermannviridae</taxon>
        <taxon>Aglimvirinae</taxon>
    </lineage>
</organism>
<feature type="compositionally biased region" description="Basic and acidic residues" evidence="2">
    <location>
        <begin position="515"/>
        <end position="528"/>
    </location>
</feature>
<name>A0AAX4G946_9CAUD</name>
<evidence type="ECO:0000313" key="3">
    <source>
        <dbReference type="EMBL" id="WPH64554.1"/>
    </source>
</evidence>
<dbReference type="GO" id="GO:0099000">
    <property type="term" value="P:symbiont genome ejection through host cell envelope, contractile tail mechanism"/>
    <property type="evidence" value="ECO:0007669"/>
    <property type="project" value="UniProtKB-UniRule"/>
</dbReference>
<protein>
    <recommendedName>
        <fullName evidence="1">Portal protein</fullName>
    </recommendedName>
    <alternativeName>
        <fullName evidence="1">gp20</fullName>
    </alternativeName>
</protein>
<dbReference type="InterPro" id="IPR010823">
    <property type="entry name" value="Portal_Gp20"/>
</dbReference>
<comment type="subunit">
    <text evidence="1">Homododecamer. Interacts with the large terminase subunit. Interacts with the major capsid protein. Interacts with the capsid vertex protein.</text>
</comment>
<comment type="function">
    <text evidence="1">Forms the portal vertex of the capsid. This portal plays critical roles in head assembly, genome packaging, neck/tail attachment, and genome ejection. The portal protein multimerizes as a single ring-shaped homododecamer arranged around a central channel. Binds to the terminase subunits to form the packaging machine.</text>
</comment>
<keyword evidence="1" id="KW-0946">Virion</keyword>
<dbReference type="EMBL" id="OR776998">
    <property type="protein sequence ID" value="WPH64554.1"/>
    <property type="molecule type" value="Genomic_DNA"/>
</dbReference>
<keyword evidence="1" id="KW-1242">Viral contractile tail ejection system</keyword>
<dbReference type="Proteomes" id="UP001432061">
    <property type="component" value="Segment"/>
</dbReference>
<dbReference type="GO" id="GO:0019028">
    <property type="term" value="C:viral capsid"/>
    <property type="evidence" value="ECO:0007669"/>
    <property type="project" value="UniProtKB-UniRule"/>
</dbReference>
<keyword evidence="1" id="KW-1160">Virus entry into host cell</keyword>
<comment type="subcellular location">
    <subcellularLocation>
        <location evidence="1">Virion</location>
    </subcellularLocation>
    <text evidence="1">Located at a unique 5-fold vertex of the icosahedral capsid.</text>
</comment>
<dbReference type="GO" id="GO:0019072">
    <property type="term" value="P:viral genome packaging"/>
    <property type="evidence" value="ECO:0007669"/>
    <property type="project" value="UniProtKB-UniRule"/>
</dbReference>
<evidence type="ECO:0000313" key="4">
    <source>
        <dbReference type="Proteomes" id="UP001432061"/>
    </source>
</evidence>
<comment type="similarity">
    <text evidence="1">Belongs to the Tevenvirinae portal protein family.</text>
</comment>
<dbReference type="HAMAP" id="MF_04114">
    <property type="entry name" value="PORTAL_T4"/>
    <property type="match status" value="1"/>
</dbReference>
<feature type="region of interest" description="Disordered" evidence="2">
    <location>
        <begin position="515"/>
        <end position="564"/>
    </location>
</feature>
<keyword evidence="1" id="KW-0167">Capsid protein</keyword>
<keyword evidence="1" id="KW-1171">Viral genome ejection through host cell envelope</keyword>
<dbReference type="GO" id="GO:0019076">
    <property type="term" value="P:viral release from host cell"/>
    <property type="evidence" value="ECO:0007669"/>
    <property type="project" value="UniProtKB-UniRule"/>
</dbReference>
<keyword evidence="1" id="KW-1162">Viral penetration into host cytoplasm</keyword>
<accession>A0AAX4G946</accession>
<evidence type="ECO:0000256" key="2">
    <source>
        <dbReference type="SAM" id="MobiDB-lite"/>
    </source>
</evidence>